<evidence type="ECO:0000313" key="2">
    <source>
        <dbReference type="Proteomes" id="UP001304847"/>
    </source>
</evidence>
<proteinExistence type="predicted"/>
<dbReference type="Proteomes" id="UP001304847">
    <property type="component" value="Unassembled WGS sequence"/>
</dbReference>
<sequence>MKQKATFDALFFSYESVLTRFKRAKSEDTLNLMYRGIVNKANENLQGRELFQAHVAIERALDQCQQDFDTSLLGMTRKANHALKQAQELCKQYSPEDELRRMLSDLD</sequence>
<comment type="caution">
    <text evidence="1">The sequence shown here is derived from an EMBL/GenBank/DDBJ whole genome shotgun (WGS) entry which is preliminary data.</text>
</comment>
<reference evidence="1 2" key="1">
    <citation type="submission" date="2023-12" db="EMBL/GenBank/DDBJ databases">
        <title>Characterization of antibiotic resistance in Aeromonas spp. in hospital effluent.</title>
        <authorList>
            <person name="Negoseki B.R.S."/>
            <person name="Krul D."/>
            <person name="Siqueira A.C."/>
            <person name="Almeida M."/>
            <person name="Mesa D."/>
            <person name="Conte D."/>
            <person name="Dalla-Costa L.M."/>
        </authorList>
    </citation>
    <scope>NUCLEOTIDE SEQUENCE [LARGE SCALE GENOMIC DNA]</scope>
    <source>
        <strain evidence="1 2">36v</strain>
    </source>
</reference>
<name>A0ABU5WDA8_AERCA</name>
<organism evidence="1 2">
    <name type="scientific">Aeromonas caviae</name>
    <name type="common">Aeromonas punctata</name>
    <dbReference type="NCBI Taxonomy" id="648"/>
    <lineage>
        <taxon>Bacteria</taxon>
        <taxon>Pseudomonadati</taxon>
        <taxon>Pseudomonadota</taxon>
        <taxon>Gammaproteobacteria</taxon>
        <taxon>Aeromonadales</taxon>
        <taxon>Aeromonadaceae</taxon>
        <taxon>Aeromonas</taxon>
    </lineage>
</organism>
<dbReference type="EMBL" id="JAYGOJ010000204">
    <property type="protein sequence ID" value="MEA9438400.1"/>
    <property type="molecule type" value="Genomic_DNA"/>
</dbReference>
<evidence type="ECO:0000313" key="1">
    <source>
        <dbReference type="EMBL" id="MEA9438400.1"/>
    </source>
</evidence>
<accession>A0ABU5WDA8</accession>
<keyword evidence="2" id="KW-1185">Reference proteome</keyword>
<gene>
    <name evidence="1" type="ORF">VCX44_22005</name>
</gene>
<dbReference type="RefSeq" id="WP_042065467.1">
    <property type="nucleotide sequence ID" value="NZ_JAYGOJ010000204.1"/>
</dbReference>
<protein>
    <submittedName>
        <fullName evidence="1">Uncharacterized protein</fullName>
    </submittedName>
</protein>